<gene>
    <name evidence="4" type="ORF">TTHERM_000773133</name>
</gene>
<dbReference type="InterPro" id="IPR037353">
    <property type="entry name" value="ASH2"/>
</dbReference>
<evidence type="ECO:0000256" key="1">
    <source>
        <dbReference type="ARBA" id="ARBA00004123"/>
    </source>
</evidence>
<proteinExistence type="predicted"/>
<feature type="domain" description="B30.2/SPRY" evidence="3">
    <location>
        <begin position="1"/>
        <end position="173"/>
    </location>
</feature>
<dbReference type="KEGG" id="tet:TTHERM_000773133"/>
<dbReference type="InterPro" id="IPR001870">
    <property type="entry name" value="B30.2/SPRY"/>
</dbReference>
<keyword evidence="5" id="KW-1185">Reference proteome</keyword>
<evidence type="ECO:0000259" key="3">
    <source>
        <dbReference type="PROSITE" id="PS50188"/>
    </source>
</evidence>
<dbReference type="GO" id="GO:0000976">
    <property type="term" value="F:transcription cis-regulatory region binding"/>
    <property type="evidence" value="ECO:0007669"/>
    <property type="project" value="TreeGrafter"/>
</dbReference>
<dbReference type="AlphaFoldDB" id="W7XES1"/>
<dbReference type="Pfam" id="PF00622">
    <property type="entry name" value="SPRY"/>
    <property type="match status" value="1"/>
</dbReference>
<dbReference type="STRING" id="312017.W7XES1"/>
<organism evidence="4 5">
    <name type="scientific">Tetrahymena thermophila (strain SB210)</name>
    <dbReference type="NCBI Taxonomy" id="312017"/>
    <lineage>
        <taxon>Eukaryota</taxon>
        <taxon>Sar</taxon>
        <taxon>Alveolata</taxon>
        <taxon>Ciliophora</taxon>
        <taxon>Intramacronucleata</taxon>
        <taxon>Oligohymenophorea</taxon>
        <taxon>Hymenostomatida</taxon>
        <taxon>Tetrahymenina</taxon>
        <taxon>Tetrahymenidae</taxon>
        <taxon>Tetrahymena</taxon>
    </lineage>
</organism>
<dbReference type="GO" id="GO:0048188">
    <property type="term" value="C:Set1C/COMPASS complex"/>
    <property type="evidence" value="ECO:0007669"/>
    <property type="project" value="InterPro"/>
</dbReference>
<dbReference type="PANTHER" id="PTHR10598:SF0">
    <property type="entry name" value="SET1_ASH2 HISTONE METHYLTRANSFERASE COMPLEX SUBUNIT ASH2"/>
    <property type="match status" value="1"/>
</dbReference>
<evidence type="ECO:0000313" key="4">
    <source>
        <dbReference type="EMBL" id="EWS72411.1"/>
    </source>
</evidence>
<dbReference type="OrthoDB" id="10266026at2759"/>
<dbReference type="Proteomes" id="UP000009168">
    <property type="component" value="Unassembled WGS sequence"/>
</dbReference>
<name>W7XES1_TETTS</name>
<dbReference type="Gene3D" id="2.60.120.920">
    <property type="match status" value="1"/>
</dbReference>
<dbReference type="InterPro" id="IPR013320">
    <property type="entry name" value="ConA-like_dom_sf"/>
</dbReference>
<dbReference type="GeneID" id="24440601"/>
<dbReference type="PANTHER" id="PTHR10598">
    <property type="entry name" value="SET1/ASH2 HISTONE METHYLTRANSFERASE COMPLEX SUBUNIT ASH2"/>
    <property type="match status" value="1"/>
</dbReference>
<dbReference type="InParanoid" id="W7XES1"/>
<comment type="subcellular location">
    <subcellularLocation>
        <location evidence="1">Nucleus</location>
    </subcellularLocation>
</comment>
<dbReference type="InterPro" id="IPR003877">
    <property type="entry name" value="SPRY_dom"/>
</dbReference>
<evidence type="ECO:0000313" key="5">
    <source>
        <dbReference type="Proteomes" id="UP000009168"/>
    </source>
</evidence>
<reference evidence="5" key="1">
    <citation type="journal article" date="2006" name="PLoS Biol.">
        <title>Macronuclear genome sequence of the ciliate Tetrahymena thermophila, a model eukaryote.</title>
        <authorList>
            <person name="Eisen J.A."/>
            <person name="Coyne R.S."/>
            <person name="Wu M."/>
            <person name="Wu D."/>
            <person name="Thiagarajan M."/>
            <person name="Wortman J.R."/>
            <person name="Badger J.H."/>
            <person name="Ren Q."/>
            <person name="Amedeo P."/>
            <person name="Jones K.M."/>
            <person name="Tallon L.J."/>
            <person name="Delcher A.L."/>
            <person name="Salzberg S.L."/>
            <person name="Silva J.C."/>
            <person name="Haas B.J."/>
            <person name="Majoros W.H."/>
            <person name="Farzad M."/>
            <person name="Carlton J.M."/>
            <person name="Smith R.K. Jr."/>
            <person name="Garg J."/>
            <person name="Pearlman R.E."/>
            <person name="Karrer K.M."/>
            <person name="Sun L."/>
            <person name="Manning G."/>
            <person name="Elde N.C."/>
            <person name="Turkewitz A.P."/>
            <person name="Asai D.J."/>
            <person name="Wilkes D.E."/>
            <person name="Wang Y."/>
            <person name="Cai H."/>
            <person name="Collins K."/>
            <person name="Stewart B.A."/>
            <person name="Lee S.R."/>
            <person name="Wilamowska K."/>
            <person name="Weinberg Z."/>
            <person name="Ruzzo W.L."/>
            <person name="Wloga D."/>
            <person name="Gaertig J."/>
            <person name="Frankel J."/>
            <person name="Tsao C.-C."/>
            <person name="Gorovsky M.A."/>
            <person name="Keeling P.J."/>
            <person name="Waller R.F."/>
            <person name="Patron N.J."/>
            <person name="Cherry J.M."/>
            <person name="Stover N.A."/>
            <person name="Krieger C.J."/>
            <person name="del Toro C."/>
            <person name="Ryder H.F."/>
            <person name="Williamson S.C."/>
            <person name="Barbeau R.A."/>
            <person name="Hamilton E.P."/>
            <person name="Orias E."/>
        </authorList>
    </citation>
    <scope>NUCLEOTIDE SEQUENCE [LARGE SCALE GENOMIC DNA]</scope>
    <source>
        <strain evidence="5">SB210</strain>
    </source>
</reference>
<dbReference type="InterPro" id="IPR043136">
    <property type="entry name" value="B30.2/SPRY_sf"/>
</dbReference>
<protein>
    <submittedName>
        <fullName evidence="4">SPRY domain protein</fullName>
    </submittedName>
</protein>
<keyword evidence="2" id="KW-0539">Nucleus</keyword>
<dbReference type="CDD" id="cd12872">
    <property type="entry name" value="SPRY_Ash2"/>
    <property type="match status" value="1"/>
</dbReference>
<dbReference type="PROSITE" id="PS50188">
    <property type="entry name" value="B302_SPRY"/>
    <property type="match status" value="1"/>
</dbReference>
<accession>W7XES1</accession>
<dbReference type="EMBL" id="GG662514">
    <property type="protein sequence ID" value="EWS72411.1"/>
    <property type="molecule type" value="Genomic_DNA"/>
</dbReference>
<dbReference type="eggNOG" id="KOG2626">
    <property type="taxonomic scope" value="Eukaryota"/>
</dbReference>
<dbReference type="SUPFAM" id="SSF49899">
    <property type="entry name" value="Concanavalin A-like lectins/glucanases"/>
    <property type="match status" value="1"/>
</dbReference>
<evidence type="ECO:0000256" key="2">
    <source>
        <dbReference type="ARBA" id="ARBA00023242"/>
    </source>
</evidence>
<dbReference type="SMART" id="SM00449">
    <property type="entry name" value="SPRY"/>
    <property type="match status" value="1"/>
</dbReference>
<sequence>MKLSETLKSKWIEQTNQFEALGQRGWCSIFAELPVYEGLYYSEITVLEPKLPLPFENVVPHVRIGIGTKESNVELPIGAEEISYCYRDRDGNKLTQGKAEQYGEKYGVGDVIGILVYLQPPKPKLKLKKENQEKENEMQIEYNLNFNSQQMISNQSIQSYQKIFNANQGQVDQNNNNRCSISNNLQEVLMNQQNSILIQDQDLNQESFVYFFKNGVNQGKAFKNIKEGFYYVGASLYMNARVKFNFGPDFAYQVNLENEGILLDEDIVLNPYDQISKIQIPYNDI</sequence>
<dbReference type="RefSeq" id="XP_012655038.1">
    <property type="nucleotide sequence ID" value="XM_012799584.1"/>
</dbReference>